<keyword evidence="3" id="KW-1185">Reference proteome</keyword>
<organism evidence="1 3">
    <name type="scientific">Actinoplanes flavus</name>
    <dbReference type="NCBI Taxonomy" id="2820290"/>
    <lineage>
        <taxon>Bacteria</taxon>
        <taxon>Bacillati</taxon>
        <taxon>Actinomycetota</taxon>
        <taxon>Actinomycetes</taxon>
        <taxon>Micromonosporales</taxon>
        <taxon>Micromonosporaceae</taxon>
        <taxon>Actinoplanes</taxon>
    </lineage>
</organism>
<reference evidence="1 3" key="1">
    <citation type="submission" date="2021-03" db="EMBL/GenBank/DDBJ databases">
        <title>Actinoplanes flavus sp. nov., a novel actinomycete isolated from Coconut Palm rhizosphere soil.</title>
        <authorList>
            <person name="Luo X."/>
        </authorList>
    </citation>
    <scope>NUCLEOTIDE SEQUENCE [LARGE SCALE GENOMIC DNA]</scope>
    <source>
        <strain evidence="1 3">NEAU-H7</strain>
    </source>
</reference>
<comment type="caution">
    <text evidence="1">The sequence shown here is derived from an EMBL/GenBank/DDBJ whole genome shotgun (WGS) entry which is preliminary data.</text>
</comment>
<proteinExistence type="predicted"/>
<dbReference type="EMBL" id="JAGFNS010000032">
    <property type="protein sequence ID" value="MBO3742909.1"/>
    <property type="molecule type" value="Genomic_DNA"/>
</dbReference>
<evidence type="ECO:0000313" key="3">
    <source>
        <dbReference type="Proteomes" id="UP000679690"/>
    </source>
</evidence>
<protein>
    <submittedName>
        <fullName evidence="1">Uncharacterized protein</fullName>
    </submittedName>
</protein>
<sequence>MRYLLYVPVLAAAVHAAGRPLIGAPLLTAGALGTAWAGHRYVERPARSPARRLPMINIATQGADARTGSFGKRHESV</sequence>
<gene>
    <name evidence="1" type="ORF">J5X75_16295</name>
    <name evidence="2" type="ORF">J5X75_35915</name>
</gene>
<dbReference type="EMBL" id="JAGFNS010000009">
    <property type="protein sequence ID" value="MBO3739087.1"/>
    <property type="molecule type" value="Genomic_DNA"/>
</dbReference>
<dbReference type="Proteomes" id="UP000679690">
    <property type="component" value="Unassembled WGS sequence"/>
</dbReference>
<evidence type="ECO:0000313" key="2">
    <source>
        <dbReference type="EMBL" id="MBO3742909.1"/>
    </source>
</evidence>
<dbReference type="RefSeq" id="WP_208468230.1">
    <property type="nucleotide sequence ID" value="NZ_JAGFNS010000009.1"/>
</dbReference>
<name>A0ABS3UJY3_9ACTN</name>
<evidence type="ECO:0000313" key="1">
    <source>
        <dbReference type="EMBL" id="MBO3739087.1"/>
    </source>
</evidence>
<accession>A0ABS3UJY3</accession>